<dbReference type="RefSeq" id="WP_238749368.1">
    <property type="nucleotide sequence ID" value="NZ_CAKLPZ010000001.1"/>
</dbReference>
<keyword evidence="1" id="KW-0560">Oxidoreductase</keyword>
<dbReference type="EMBL" id="CAKLPZ010000001">
    <property type="protein sequence ID" value="CAH0999172.1"/>
    <property type="molecule type" value="Genomic_DNA"/>
</dbReference>
<keyword evidence="1" id="KW-0503">Monooxygenase</keyword>
<dbReference type="EC" id="1.14.15.9" evidence="1"/>
<organism evidence="1 2">
    <name type="scientific">Neolewinella maritima</name>
    <dbReference type="NCBI Taxonomy" id="1383882"/>
    <lineage>
        <taxon>Bacteria</taxon>
        <taxon>Pseudomonadati</taxon>
        <taxon>Bacteroidota</taxon>
        <taxon>Saprospiria</taxon>
        <taxon>Saprospirales</taxon>
        <taxon>Lewinellaceae</taxon>
        <taxon>Neolewinella</taxon>
    </lineage>
</organism>
<sequence>MNGSPTPSVCWLKNPGITTLTLFDYSGLRNRFWALSQMQLAHARLAGTPGLTFHRMMGSGGGNGFSVAPNWGVYALVGHWTERSAAEDFFANHPWYADARAHSRDRVTFYLQATLTHGEWGGGNPFTPRPEDYDKHAPVAVITRATIYPHKLPDFWRYVPRTSASVYGRPERLLSIGIGEYPVFMQATFSLWTSGAAMTEFAYSSTHHKEVVQLTRARGWYREELFTRFRLLDVVGDWPGLDVSALLHKDVGPLP</sequence>
<dbReference type="GO" id="GO:0043823">
    <property type="term" value="F:spheroidene monooxygenase activity"/>
    <property type="evidence" value="ECO:0007669"/>
    <property type="project" value="UniProtKB-EC"/>
</dbReference>
<proteinExistence type="predicted"/>
<evidence type="ECO:0000313" key="1">
    <source>
        <dbReference type="EMBL" id="CAH0999172.1"/>
    </source>
</evidence>
<reference evidence="1" key="1">
    <citation type="submission" date="2021-12" db="EMBL/GenBank/DDBJ databases">
        <authorList>
            <person name="Rodrigo-Torres L."/>
            <person name="Arahal R. D."/>
            <person name="Lucena T."/>
        </authorList>
    </citation>
    <scope>NUCLEOTIDE SEQUENCE</scope>
    <source>
        <strain evidence="1">CECT 8419</strain>
    </source>
</reference>
<evidence type="ECO:0000313" key="2">
    <source>
        <dbReference type="Proteomes" id="UP000837803"/>
    </source>
</evidence>
<comment type="caution">
    <text evidence="1">The sequence shown here is derived from an EMBL/GenBank/DDBJ whole genome shotgun (WGS) entry which is preliminary data.</text>
</comment>
<protein>
    <submittedName>
        <fullName evidence="1">Spheroidene monooxygenase</fullName>
        <ecNumber evidence="1">1.14.15.9</ecNumber>
    </submittedName>
</protein>
<accession>A0ABM9AWQ7</accession>
<keyword evidence="2" id="KW-1185">Reference proteome</keyword>
<dbReference type="InterPro" id="IPR049574">
    <property type="entry name" value="CrtA-like"/>
</dbReference>
<name>A0ABM9AWQ7_9BACT</name>
<dbReference type="CDD" id="cd21650">
    <property type="entry name" value="CrtA-like"/>
    <property type="match status" value="1"/>
</dbReference>
<gene>
    <name evidence="1" type="primary">crtA</name>
    <name evidence="1" type="ORF">LEM8419_00469</name>
</gene>
<dbReference type="Proteomes" id="UP000837803">
    <property type="component" value="Unassembled WGS sequence"/>
</dbReference>